<protein>
    <recommendedName>
        <fullName evidence="3">Putative host cell surface-exposed lipoprotein Ltp-like HTH region domain-containing protein</fullName>
    </recommendedName>
</protein>
<evidence type="ECO:0000313" key="4">
    <source>
        <dbReference type="EMBL" id="BCX31289.1"/>
    </source>
</evidence>
<dbReference type="InterPro" id="IPR036388">
    <property type="entry name" value="WH-like_DNA-bd_sf"/>
</dbReference>
<keyword evidence="5" id="KW-1185">Reference proteome</keyword>
<dbReference type="Gene3D" id="1.10.10.10">
    <property type="entry name" value="Winged helix-like DNA-binding domain superfamily/Winged helix DNA-binding domain"/>
    <property type="match status" value="2"/>
</dbReference>
<feature type="region of interest" description="Disordered" evidence="1">
    <location>
        <begin position="181"/>
        <end position="201"/>
    </location>
</feature>
<feature type="domain" description="Putative host cell surface-exposed lipoprotein Ltp-like HTH region" evidence="3">
    <location>
        <begin position="256"/>
        <end position="303"/>
    </location>
</feature>
<organism evidence="4 5">
    <name type="scientific">Latilactobacillus curvatus</name>
    <name type="common">Lactobacillus curvatus</name>
    <dbReference type="NCBI Taxonomy" id="28038"/>
    <lineage>
        <taxon>Bacteria</taxon>
        <taxon>Bacillati</taxon>
        <taxon>Bacillota</taxon>
        <taxon>Bacilli</taxon>
        <taxon>Lactobacillales</taxon>
        <taxon>Lactobacillaceae</taxon>
        <taxon>Latilactobacillus</taxon>
    </lineage>
</organism>
<evidence type="ECO:0000259" key="3">
    <source>
        <dbReference type="Pfam" id="PF07553"/>
    </source>
</evidence>
<feature type="transmembrane region" description="Helical" evidence="2">
    <location>
        <begin position="58"/>
        <end position="77"/>
    </location>
</feature>
<dbReference type="Pfam" id="PF07553">
    <property type="entry name" value="Lipoprotein_Ltp"/>
    <property type="match status" value="2"/>
</dbReference>
<dbReference type="EMBL" id="AP024685">
    <property type="protein sequence ID" value="BCX31289.1"/>
    <property type="molecule type" value="Genomic_DNA"/>
</dbReference>
<name>A0ABN6GKC7_LATCU</name>
<dbReference type="InterPro" id="IPR011434">
    <property type="entry name" value="Ltp-like_HTH"/>
</dbReference>
<evidence type="ECO:0000313" key="5">
    <source>
        <dbReference type="Proteomes" id="UP000825100"/>
    </source>
</evidence>
<keyword evidence="2" id="KW-0472">Membrane</keyword>
<dbReference type="Proteomes" id="UP000825100">
    <property type="component" value="Chromosome"/>
</dbReference>
<evidence type="ECO:0000256" key="2">
    <source>
        <dbReference type="SAM" id="Phobius"/>
    </source>
</evidence>
<gene>
    <name evidence="4" type="ORF">LTWDN19_18560</name>
</gene>
<sequence>MKKIWGLIIGLVVFIVVLSVALTLGLFVLLAVSIYFGVKYYQAYRKDKSSVGPIYKQWWLYTGIISLLFMFTSLGSGSTENVKPTKLTVNETFVTNDKGVATISGKTSPDYDVNIDNLKQTAADSDGNFSFEYKLKDANKKSLRLEVEKNFDSKTKKSKTIYVKPSDSFIAAESSSVAASTSQSAVKASQSSQTAAESSEKASTPVEYTSALIKATSYAKVMHMSKQGIYDQLTSSAGEGFSADAAQYAIDHVKADWNANALAKAKDYQNQMAMSPAAIQEQLTSSAGEKFTPEEAQYAINNLNK</sequence>
<evidence type="ECO:0000256" key="1">
    <source>
        <dbReference type="SAM" id="MobiDB-lite"/>
    </source>
</evidence>
<feature type="transmembrane region" description="Helical" evidence="2">
    <location>
        <begin position="7"/>
        <end position="38"/>
    </location>
</feature>
<keyword evidence="2" id="KW-0812">Transmembrane</keyword>
<reference evidence="4 5" key="1">
    <citation type="submission" date="2021-05" db="EMBL/GenBank/DDBJ databases">
        <title>Complete Genome Sequence of Latilactobacillus sp. Strain WDN19, a High D-Aspartate-producing Lactic Acid Bacterium Isolated from a Japanese Pickle.</title>
        <authorList>
            <person name="Kajitani K."/>
            <person name="Takahashi S."/>
        </authorList>
    </citation>
    <scope>NUCLEOTIDE SEQUENCE [LARGE SCALE GENOMIC DNA]</scope>
    <source>
        <strain evidence="4 5">WDN19</strain>
    </source>
</reference>
<accession>A0ABN6GKC7</accession>
<feature type="domain" description="Putative host cell surface-exposed lipoprotein Ltp-like HTH region" evidence="3">
    <location>
        <begin position="207"/>
        <end position="253"/>
    </location>
</feature>
<keyword evidence="2" id="KW-1133">Transmembrane helix</keyword>
<proteinExistence type="predicted"/>